<dbReference type="AlphaFoldDB" id="A0A4C1UNS5"/>
<feature type="region of interest" description="Disordered" evidence="1">
    <location>
        <begin position="70"/>
        <end position="94"/>
    </location>
</feature>
<evidence type="ECO:0000256" key="1">
    <source>
        <dbReference type="SAM" id="MobiDB-lite"/>
    </source>
</evidence>
<comment type="caution">
    <text evidence="2">The sequence shown here is derived from an EMBL/GenBank/DDBJ whole genome shotgun (WGS) entry which is preliminary data.</text>
</comment>
<sequence length="108" mass="12401">MNLPFCLCEPLKYPFSYRCIKGIINKHERKKHGRDQSCRGEIEDGNEDGGDYFVCVRAESGRKHGYDVKQTAVSGRRDQEDRRPRSVRAARRFPLTSARPRGFLAALT</sequence>
<evidence type="ECO:0000313" key="3">
    <source>
        <dbReference type="Proteomes" id="UP000299102"/>
    </source>
</evidence>
<accession>A0A4C1UNS5</accession>
<name>A0A4C1UNS5_EUMVA</name>
<dbReference type="EMBL" id="BGZK01000202">
    <property type="protein sequence ID" value="GBP28095.1"/>
    <property type="molecule type" value="Genomic_DNA"/>
</dbReference>
<organism evidence="2 3">
    <name type="scientific">Eumeta variegata</name>
    <name type="common">Bagworm moth</name>
    <name type="synonym">Eumeta japonica</name>
    <dbReference type="NCBI Taxonomy" id="151549"/>
    <lineage>
        <taxon>Eukaryota</taxon>
        <taxon>Metazoa</taxon>
        <taxon>Ecdysozoa</taxon>
        <taxon>Arthropoda</taxon>
        <taxon>Hexapoda</taxon>
        <taxon>Insecta</taxon>
        <taxon>Pterygota</taxon>
        <taxon>Neoptera</taxon>
        <taxon>Endopterygota</taxon>
        <taxon>Lepidoptera</taxon>
        <taxon>Glossata</taxon>
        <taxon>Ditrysia</taxon>
        <taxon>Tineoidea</taxon>
        <taxon>Psychidae</taxon>
        <taxon>Oiketicinae</taxon>
        <taxon>Eumeta</taxon>
    </lineage>
</organism>
<keyword evidence="3" id="KW-1185">Reference proteome</keyword>
<evidence type="ECO:0000313" key="2">
    <source>
        <dbReference type="EMBL" id="GBP28095.1"/>
    </source>
</evidence>
<dbReference type="Proteomes" id="UP000299102">
    <property type="component" value="Unassembled WGS sequence"/>
</dbReference>
<reference evidence="2 3" key="1">
    <citation type="journal article" date="2019" name="Commun. Biol.">
        <title>The bagworm genome reveals a unique fibroin gene that provides high tensile strength.</title>
        <authorList>
            <person name="Kono N."/>
            <person name="Nakamura H."/>
            <person name="Ohtoshi R."/>
            <person name="Tomita M."/>
            <person name="Numata K."/>
            <person name="Arakawa K."/>
        </authorList>
    </citation>
    <scope>NUCLEOTIDE SEQUENCE [LARGE SCALE GENOMIC DNA]</scope>
</reference>
<feature type="compositionally biased region" description="Basic and acidic residues" evidence="1">
    <location>
        <begin position="75"/>
        <end position="84"/>
    </location>
</feature>
<gene>
    <name evidence="2" type="ORF">EVAR_21216_1</name>
</gene>
<protein>
    <submittedName>
        <fullName evidence="2">Uncharacterized protein</fullName>
    </submittedName>
</protein>
<proteinExistence type="predicted"/>